<keyword evidence="4" id="KW-0812">Transmembrane</keyword>
<evidence type="ECO:0000256" key="3">
    <source>
        <dbReference type="ARBA" id="ARBA00010611"/>
    </source>
</evidence>
<feature type="coiled-coil region" evidence="9">
    <location>
        <begin position="504"/>
        <end position="661"/>
    </location>
</feature>
<dbReference type="Pfam" id="PF12937">
    <property type="entry name" value="F-box-like"/>
    <property type="match status" value="1"/>
</dbReference>
<comment type="subcellular location">
    <subcellularLocation>
        <location evidence="1">Membrane</location>
        <topology evidence="1">Single-pass membrane protein</topology>
    </subcellularLocation>
</comment>
<evidence type="ECO:0000313" key="12">
    <source>
        <dbReference type="EMBL" id="EPQ15855.1"/>
    </source>
</evidence>
<dbReference type="Pfam" id="PF12014">
    <property type="entry name" value="Cyclin_D1_bind"/>
    <property type="match status" value="1"/>
</dbReference>
<evidence type="ECO:0000256" key="7">
    <source>
        <dbReference type="ARBA" id="ARBA00023054"/>
    </source>
</evidence>
<gene>
    <name evidence="12" type="ORF">D623_10016389</name>
</gene>
<dbReference type="SUPFAM" id="SSF81383">
    <property type="entry name" value="F-box domain"/>
    <property type="match status" value="1"/>
</dbReference>
<feature type="domain" description="F-box" evidence="11">
    <location>
        <begin position="53"/>
        <end position="99"/>
    </location>
</feature>
<evidence type="ECO:0000313" key="13">
    <source>
        <dbReference type="Proteomes" id="UP000052978"/>
    </source>
</evidence>
<evidence type="ECO:0000259" key="11">
    <source>
        <dbReference type="PROSITE" id="PS50181"/>
    </source>
</evidence>
<keyword evidence="13" id="KW-1185">Reference proteome</keyword>
<dbReference type="PANTHER" id="PTHR10706:SF130">
    <property type="entry name" value="F-BOX ONLY PROTEIN 31"/>
    <property type="match status" value="1"/>
</dbReference>
<evidence type="ECO:0000256" key="5">
    <source>
        <dbReference type="ARBA" id="ARBA00022786"/>
    </source>
</evidence>
<feature type="compositionally biased region" description="Acidic residues" evidence="10">
    <location>
        <begin position="336"/>
        <end position="351"/>
    </location>
</feature>
<feature type="region of interest" description="Disordered" evidence="10">
    <location>
        <begin position="336"/>
        <end position="374"/>
    </location>
</feature>
<dbReference type="EMBL" id="KE164193">
    <property type="protein sequence ID" value="EPQ15855.1"/>
    <property type="molecule type" value="Genomic_DNA"/>
</dbReference>
<evidence type="ECO:0000256" key="10">
    <source>
        <dbReference type="SAM" id="MobiDB-lite"/>
    </source>
</evidence>
<dbReference type="InterPro" id="IPR036047">
    <property type="entry name" value="F-box-like_dom_sf"/>
</dbReference>
<dbReference type="InterPro" id="IPR001810">
    <property type="entry name" value="F-box_dom"/>
</dbReference>
<reference evidence="12 13" key="1">
    <citation type="journal article" date="2013" name="Nat. Commun.">
        <title>Genome analysis reveals insights into physiology and longevity of the Brandt's bat Myotis brandtii.</title>
        <authorList>
            <person name="Seim I."/>
            <person name="Fang X."/>
            <person name="Xiong Z."/>
            <person name="Lobanov A.V."/>
            <person name="Huang Z."/>
            <person name="Ma S."/>
            <person name="Feng Y."/>
            <person name="Turanov A.A."/>
            <person name="Zhu Y."/>
            <person name="Lenz T.L."/>
            <person name="Gerashchenko M.V."/>
            <person name="Fan D."/>
            <person name="Hee Yim S."/>
            <person name="Yao X."/>
            <person name="Jordan D."/>
            <person name="Xiong Y."/>
            <person name="Ma Y."/>
            <person name="Lyapunov A.N."/>
            <person name="Chen G."/>
            <person name="Kulakova O.I."/>
            <person name="Sun Y."/>
            <person name="Lee S.G."/>
            <person name="Bronson R.T."/>
            <person name="Moskalev A.A."/>
            <person name="Sunyaev S.R."/>
            <person name="Zhang G."/>
            <person name="Krogh A."/>
            <person name="Wang J."/>
            <person name="Gladyshev V.N."/>
        </authorList>
    </citation>
    <scope>NUCLEOTIDE SEQUENCE [LARGE SCALE GENOMIC DNA]</scope>
</reference>
<feature type="compositionally biased region" description="Basic residues" evidence="10">
    <location>
        <begin position="14"/>
        <end position="23"/>
    </location>
</feature>
<evidence type="ECO:0000256" key="8">
    <source>
        <dbReference type="ARBA" id="ARBA00023136"/>
    </source>
</evidence>
<comment type="similarity">
    <text evidence="3">Belongs to the FBXO31 family.</text>
</comment>
<evidence type="ECO:0000256" key="9">
    <source>
        <dbReference type="SAM" id="Coils"/>
    </source>
</evidence>
<keyword evidence="6" id="KW-1133">Transmembrane helix</keyword>
<keyword evidence="7 9" id="KW-0175">Coiled coil</keyword>
<protein>
    <submittedName>
        <fullName evidence="12">F-box only protein 31</fullName>
    </submittedName>
</protein>
<evidence type="ECO:0000256" key="4">
    <source>
        <dbReference type="ARBA" id="ARBA00022692"/>
    </source>
</evidence>
<feature type="region of interest" description="Disordered" evidence="10">
    <location>
        <begin position="1"/>
        <end position="52"/>
    </location>
</feature>
<evidence type="ECO:0000256" key="2">
    <source>
        <dbReference type="ARBA" id="ARBA00004906"/>
    </source>
</evidence>
<dbReference type="Proteomes" id="UP000052978">
    <property type="component" value="Unassembled WGS sequence"/>
</dbReference>
<keyword evidence="8" id="KW-0472">Membrane</keyword>
<name>S7NH65_MYOBR</name>
<evidence type="ECO:0000256" key="6">
    <source>
        <dbReference type="ARBA" id="ARBA00022989"/>
    </source>
</evidence>
<feature type="compositionally biased region" description="Basic and acidic residues" evidence="10">
    <location>
        <begin position="219"/>
        <end position="241"/>
    </location>
</feature>
<dbReference type="InterPro" id="IPR026617">
    <property type="entry name" value="SMCO2/5"/>
</dbReference>
<accession>S7NH65</accession>
<dbReference type="InterPro" id="IPR045048">
    <property type="entry name" value="FBXO31/39"/>
</dbReference>
<dbReference type="PANTHER" id="PTHR10706">
    <property type="entry name" value="F-BOX FAMILY PROTEIN"/>
    <property type="match status" value="1"/>
</dbReference>
<feature type="region of interest" description="Disordered" evidence="10">
    <location>
        <begin position="219"/>
        <end position="242"/>
    </location>
</feature>
<dbReference type="GO" id="GO:0031146">
    <property type="term" value="P:SCF-dependent proteasomal ubiquitin-dependent protein catabolic process"/>
    <property type="evidence" value="ECO:0007669"/>
    <property type="project" value="TreeGrafter"/>
</dbReference>
<dbReference type="SMART" id="SM00256">
    <property type="entry name" value="FBOX"/>
    <property type="match status" value="1"/>
</dbReference>
<keyword evidence="5" id="KW-0833">Ubl conjugation pathway</keyword>
<dbReference type="Pfam" id="PF14992">
    <property type="entry name" value="TMCO5"/>
    <property type="match status" value="1"/>
</dbReference>
<organism evidence="12 13">
    <name type="scientific">Myotis brandtii</name>
    <name type="common">Brandt's bat</name>
    <dbReference type="NCBI Taxonomy" id="109478"/>
    <lineage>
        <taxon>Eukaryota</taxon>
        <taxon>Metazoa</taxon>
        <taxon>Chordata</taxon>
        <taxon>Craniata</taxon>
        <taxon>Vertebrata</taxon>
        <taxon>Euteleostomi</taxon>
        <taxon>Mammalia</taxon>
        <taxon>Eutheria</taxon>
        <taxon>Laurasiatheria</taxon>
        <taxon>Chiroptera</taxon>
        <taxon>Yangochiroptera</taxon>
        <taxon>Vespertilionidae</taxon>
        <taxon>Myotis</taxon>
    </lineage>
</organism>
<comment type="pathway">
    <text evidence="2">Protein modification; protein ubiquitination.</text>
</comment>
<dbReference type="GO" id="GO:0019005">
    <property type="term" value="C:SCF ubiquitin ligase complex"/>
    <property type="evidence" value="ECO:0007669"/>
    <property type="project" value="TreeGrafter"/>
</dbReference>
<dbReference type="PROSITE" id="PS50181">
    <property type="entry name" value="FBOX"/>
    <property type="match status" value="1"/>
</dbReference>
<proteinExistence type="inferred from homology"/>
<dbReference type="Gene3D" id="1.20.1280.50">
    <property type="match status" value="1"/>
</dbReference>
<dbReference type="AlphaFoldDB" id="S7NH65"/>
<sequence>MEECASICGVGSSRGHRCRQKRQRPAETAAAHSKPSPAEKHVKADAPPPPPPHCSLQDLPVEMLVKIFASLPGSDLPSLAQACTKFHHILHIDSIWRRRCREEFGVREKFQNLEMIGMSYREVYAKLFPYRHILGLWQLNYSYRTLLNVVVDGLCITGRPYRPSLSTHVGDPLHFRPSFRIRLTERTPAAVECTAGLLGRAPHGHMQIQKDRLTIQCKKTDHRTDSPARLGGERGRGRVPEDGQQYDCLTYRRLYLPPRHPDDLIRPGLFQGKYNAFGPTTVILSFHGQYARVTRLMGIGTKALEIHLMHRIQLRDGEIFRNLNELSSVVQEIDEQVTWEQQQEQEDGTEESEGHGWQSPAQPSVGESGAAASEEQPVPFVLPVGVRSRDHNYPRTCRMCFYGVDTVTFTVTLNGFAHTGREPGVFILFDENHFGFLWVELKYFILFSRVQNTFQNLATLCFIHRPISPIHEQHLCWYSRESTMEEHKENQLDYESKKVEILRLAQSKRNINSLNMDLEKDMQRIDEANQELLLKIHEKEDEIQRLESEVTQTRDSAEDEEWEKENCTTLERERALQELEEETDRLERKNETLVHSIEELQRKAKLQQLEASCADQEKKLTKVMEDFAFVVQLCEDQALCIKKYQETLKKIEEELETRFLEREVSKVLSMSSASKKYNSRNNKVKSLQNKGICFCKRRPPSELIVEEENLPTEEEVVQNQFSVKCWLRHTEFKQGVRSPGSISCVSRH</sequence>
<dbReference type="GO" id="GO:0016020">
    <property type="term" value="C:membrane"/>
    <property type="evidence" value="ECO:0007669"/>
    <property type="project" value="UniProtKB-SubCell"/>
</dbReference>
<dbReference type="eggNOG" id="ENOG502QR2A">
    <property type="taxonomic scope" value="Eukaryota"/>
</dbReference>
<evidence type="ECO:0000256" key="1">
    <source>
        <dbReference type="ARBA" id="ARBA00004167"/>
    </source>
</evidence>